<dbReference type="Proteomes" id="UP001634393">
    <property type="component" value="Unassembled WGS sequence"/>
</dbReference>
<proteinExistence type="predicted"/>
<protein>
    <submittedName>
        <fullName evidence="1">Uncharacterized protein</fullName>
    </submittedName>
</protein>
<organism evidence="1 2">
    <name type="scientific">Penstemon smallii</name>
    <dbReference type="NCBI Taxonomy" id="265156"/>
    <lineage>
        <taxon>Eukaryota</taxon>
        <taxon>Viridiplantae</taxon>
        <taxon>Streptophyta</taxon>
        <taxon>Embryophyta</taxon>
        <taxon>Tracheophyta</taxon>
        <taxon>Spermatophyta</taxon>
        <taxon>Magnoliopsida</taxon>
        <taxon>eudicotyledons</taxon>
        <taxon>Gunneridae</taxon>
        <taxon>Pentapetalae</taxon>
        <taxon>asterids</taxon>
        <taxon>lamiids</taxon>
        <taxon>Lamiales</taxon>
        <taxon>Plantaginaceae</taxon>
        <taxon>Cheloneae</taxon>
        <taxon>Penstemon</taxon>
    </lineage>
</organism>
<accession>A0ABD3RN54</accession>
<evidence type="ECO:0000313" key="2">
    <source>
        <dbReference type="Proteomes" id="UP001634393"/>
    </source>
</evidence>
<name>A0ABD3RN54_9LAMI</name>
<dbReference type="EMBL" id="JBJXBP010000008">
    <property type="protein sequence ID" value="KAL3814384.1"/>
    <property type="molecule type" value="Genomic_DNA"/>
</dbReference>
<gene>
    <name evidence="1" type="ORF">ACJIZ3_015652</name>
</gene>
<reference evidence="1 2" key="1">
    <citation type="submission" date="2024-12" db="EMBL/GenBank/DDBJ databases">
        <title>The unique morphological basis and parallel evolutionary history of personate flowers in Penstemon.</title>
        <authorList>
            <person name="Depatie T.H."/>
            <person name="Wessinger C.A."/>
        </authorList>
    </citation>
    <scope>NUCLEOTIDE SEQUENCE [LARGE SCALE GENOMIC DNA]</scope>
    <source>
        <strain evidence="1">WTNN_2</strain>
        <tissue evidence="1">Leaf</tissue>
    </source>
</reference>
<evidence type="ECO:0000313" key="1">
    <source>
        <dbReference type="EMBL" id="KAL3814384.1"/>
    </source>
</evidence>
<sequence length="70" mass="8016">MVIEIPIYPSNPQDWCLPTFQTPIQYYHCSSTLSLSLSPIHLFMFINPVETATINSIGYKSDQYAVEFVD</sequence>
<dbReference type="AlphaFoldDB" id="A0ABD3RN54"/>
<keyword evidence="2" id="KW-1185">Reference proteome</keyword>
<comment type="caution">
    <text evidence="1">The sequence shown here is derived from an EMBL/GenBank/DDBJ whole genome shotgun (WGS) entry which is preliminary data.</text>
</comment>